<dbReference type="Proteomes" id="UP000001056">
    <property type="component" value="Unassembled WGS sequence"/>
</dbReference>
<dbReference type="eggNOG" id="ENOG502RPQX">
    <property type="taxonomic scope" value="Eukaryota"/>
</dbReference>
<evidence type="ECO:0000313" key="2">
    <source>
        <dbReference type="Proteomes" id="UP000001056"/>
    </source>
</evidence>
<organism evidence="1 2">
    <name type="scientific">Chaetomium globosum (strain ATCC 6205 / CBS 148.51 / DSM 1962 / NBRC 6347 / NRRL 1970)</name>
    <name type="common">Soil fungus</name>
    <dbReference type="NCBI Taxonomy" id="306901"/>
    <lineage>
        <taxon>Eukaryota</taxon>
        <taxon>Fungi</taxon>
        <taxon>Dikarya</taxon>
        <taxon>Ascomycota</taxon>
        <taxon>Pezizomycotina</taxon>
        <taxon>Sordariomycetes</taxon>
        <taxon>Sordariomycetidae</taxon>
        <taxon>Sordariales</taxon>
        <taxon>Chaetomiaceae</taxon>
        <taxon>Chaetomium</taxon>
    </lineage>
</organism>
<reference evidence="2" key="1">
    <citation type="journal article" date="2015" name="Genome Announc.">
        <title>Draft genome sequence of the cellulolytic fungus Chaetomium globosum.</title>
        <authorList>
            <person name="Cuomo C.A."/>
            <person name="Untereiner W.A."/>
            <person name="Ma L.-J."/>
            <person name="Grabherr M."/>
            <person name="Birren B.W."/>
        </authorList>
    </citation>
    <scope>NUCLEOTIDE SEQUENCE [LARGE SCALE GENOMIC DNA]</scope>
    <source>
        <strain evidence="2">ATCC 6205 / CBS 148.51 / DSM 1962 / NBRC 6347 / NRRL 1970</strain>
    </source>
</reference>
<dbReference type="RefSeq" id="XP_001226232.1">
    <property type="nucleotide sequence ID" value="XM_001226231.1"/>
</dbReference>
<accession>Q2GM39</accession>
<dbReference type="HOGENOM" id="CLU_1731253_0_0_1"/>
<dbReference type="VEuPathDB" id="FungiDB:CHGG_10965"/>
<evidence type="ECO:0000313" key="1">
    <source>
        <dbReference type="EMBL" id="EAQ83147.1"/>
    </source>
</evidence>
<keyword evidence="2" id="KW-1185">Reference proteome</keyword>
<dbReference type="AlphaFoldDB" id="Q2GM39"/>
<proteinExistence type="predicted"/>
<dbReference type="EMBL" id="CH408036">
    <property type="protein sequence ID" value="EAQ83147.1"/>
    <property type="molecule type" value="Genomic_DNA"/>
</dbReference>
<dbReference type="InParanoid" id="Q2GM39"/>
<gene>
    <name evidence="1" type="ORF">CHGG_10965</name>
</gene>
<dbReference type="GeneID" id="4397111"/>
<sequence>MEAKVRSFNNLPRPGNLEGIKSLGFWCLPYRPSSTRRSCTGCQPIESGGYRNQAAPAQILSLSTTRQQPEATIPFLLDAFVNPKPMDNPDMAQAIKSGLKKHGVSPALCKVGVCTAEERDILEAAGAKLSKLTESLLDIERDAVAPGNSTK</sequence>
<dbReference type="STRING" id="306901.Q2GM39"/>
<name>Q2GM39_CHAGB</name>
<protein>
    <submittedName>
        <fullName evidence="1">Uncharacterized protein</fullName>
    </submittedName>
</protein>
<dbReference type="OrthoDB" id="432970at2759"/>